<dbReference type="EMBL" id="FNFV01000001">
    <property type="protein sequence ID" value="SDK04515.1"/>
    <property type="molecule type" value="Genomic_DNA"/>
</dbReference>
<keyword evidence="2" id="KW-1185">Reference proteome</keyword>
<evidence type="ECO:0000313" key="1">
    <source>
        <dbReference type="EMBL" id="SDK04515.1"/>
    </source>
</evidence>
<protein>
    <submittedName>
        <fullName evidence="1">Uncharacterized protein</fullName>
    </submittedName>
</protein>
<organism evidence="1 2">
    <name type="scientific">Meinhardsimonia xiamenensis</name>
    <dbReference type="NCBI Taxonomy" id="990712"/>
    <lineage>
        <taxon>Bacteria</taxon>
        <taxon>Pseudomonadati</taxon>
        <taxon>Pseudomonadota</taxon>
        <taxon>Alphaproteobacteria</taxon>
        <taxon>Rhodobacterales</taxon>
        <taxon>Paracoccaceae</taxon>
        <taxon>Meinhardsimonia</taxon>
    </lineage>
</organism>
<sequence length="65" mass="7671">MPPNRFYRTRAEELFDRLVRHCNENFDAFAVFAPDLKRGDLVYEDYHGEKLIRPMAALVLKKATN</sequence>
<name>A0A1G8YR07_9RHOB</name>
<gene>
    <name evidence="1" type="ORF">SAMN05216257_101402</name>
</gene>
<evidence type="ECO:0000313" key="2">
    <source>
        <dbReference type="Proteomes" id="UP000199328"/>
    </source>
</evidence>
<proteinExistence type="predicted"/>
<reference evidence="2" key="1">
    <citation type="submission" date="2016-10" db="EMBL/GenBank/DDBJ databases">
        <authorList>
            <person name="Varghese N."/>
            <person name="Submissions S."/>
        </authorList>
    </citation>
    <scope>NUCLEOTIDE SEQUENCE [LARGE SCALE GENOMIC DNA]</scope>
    <source>
        <strain evidence="2">CGMCC 1.10789</strain>
    </source>
</reference>
<accession>A0A1G8YR07</accession>
<dbReference type="AlphaFoldDB" id="A0A1G8YR07"/>
<dbReference type="Proteomes" id="UP000199328">
    <property type="component" value="Unassembled WGS sequence"/>
</dbReference>